<comment type="similarity">
    <text evidence="4">Belongs to the cytochrome P450 family.</text>
</comment>
<evidence type="ECO:0000256" key="3">
    <source>
        <dbReference type="ARBA" id="ARBA00004586"/>
    </source>
</evidence>
<dbReference type="InterPro" id="IPR036396">
    <property type="entry name" value="Cyt_P450_sf"/>
</dbReference>
<sequence>MHREIIVGHLLSTTLFVLHSSSARALLAIAGVLATYYFFFKNPNEFKNHGIPYVRPLPLVSNMGQLISGQKTAPEFFKLIYGEYFEAKYVGMYNFFMPVIMLRDPQLIKSVAIIQFDMFTDHRVYGQNGRRSARNSHFVLSSWRQVAADEVYSISGLHV</sequence>
<dbReference type="Proteomes" id="UP000008237">
    <property type="component" value="Unassembled WGS sequence"/>
</dbReference>
<gene>
    <name evidence="13" type="ORF">EAI_10122</name>
    <name evidence="14" type="ORF">EAI_11367</name>
</gene>
<comment type="subcellular location">
    <subcellularLocation>
        <location evidence="3">Endoplasmic reticulum membrane</location>
    </subcellularLocation>
    <subcellularLocation>
        <location evidence="2">Microsome membrane</location>
    </subcellularLocation>
</comment>
<evidence type="ECO:0000256" key="1">
    <source>
        <dbReference type="ARBA" id="ARBA00001971"/>
    </source>
</evidence>
<evidence type="ECO:0000256" key="9">
    <source>
        <dbReference type="ARBA" id="ARBA00023002"/>
    </source>
</evidence>
<accession>E2B5J7</accession>
<evidence type="ECO:0000256" key="11">
    <source>
        <dbReference type="ARBA" id="ARBA00023033"/>
    </source>
</evidence>
<dbReference type="GO" id="GO:0016705">
    <property type="term" value="F:oxidoreductase activity, acting on paired donors, with incorporation or reduction of molecular oxygen"/>
    <property type="evidence" value="ECO:0007669"/>
    <property type="project" value="InterPro"/>
</dbReference>
<dbReference type="GO" id="GO:0005506">
    <property type="term" value="F:iron ion binding"/>
    <property type="evidence" value="ECO:0007669"/>
    <property type="project" value="InterPro"/>
</dbReference>
<dbReference type="EMBL" id="GL445834">
    <property type="protein sequence ID" value="EFN89041.1"/>
    <property type="molecule type" value="Genomic_DNA"/>
</dbReference>
<dbReference type="PANTHER" id="PTHR24292">
    <property type="entry name" value="CYTOCHROME P450"/>
    <property type="match status" value="1"/>
</dbReference>
<dbReference type="Gene3D" id="1.10.630.10">
    <property type="entry name" value="Cytochrome P450"/>
    <property type="match status" value="1"/>
</dbReference>
<comment type="cofactor">
    <cofactor evidence="1">
        <name>heme</name>
        <dbReference type="ChEBI" id="CHEBI:30413"/>
    </cofactor>
</comment>
<keyword evidence="15" id="KW-1185">Reference proteome</keyword>
<evidence type="ECO:0000256" key="5">
    <source>
        <dbReference type="ARBA" id="ARBA00022617"/>
    </source>
</evidence>
<evidence type="ECO:0000256" key="6">
    <source>
        <dbReference type="ARBA" id="ARBA00022723"/>
    </source>
</evidence>
<keyword evidence="7" id="KW-0256">Endoplasmic reticulum</keyword>
<evidence type="ECO:0000256" key="10">
    <source>
        <dbReference type="ARBA" id="ARBA00023004"/>
    </source>
</evidence>
<dbReference type="GO" id="GO:0004497">
    <property type="term" value="F:monooxygenase activity"/>
    <property type="evidence" value="ECO:0007669"/>
    <property type="project" value="UniProtKB-KW"/>
</dbReference>
<keyword evidence="6" id="KW-0479">Metal-binding</keyword>
<proteinExistence type="inferred from homology"/>
<name>E2B5J7_HARSA</name>
<evidence type="ECO:0000313" key="14">
    <source>
        <dbReference type="EMBL" id="EFN89041.1"/>
    </source>
</evidence>
<dbReference type="InterPro" id="IPR050476">
    <property type="entry name" value="Insect_CytP450_Detox"/>
</dbReference>
<keyword evidence="8" id="KW-0492">Microsome</keyword>
<keyword evidence="5" id="KW-0349">Heme</keyword>
<evidence type="ECO:0000256" key="12">
    <source>
        <dbReference type="ARBA" id="ARBA00023136"/>
    </source>
</evidence>
<keyword evidence="11" id="KW-0503">Monooxygenase</keyword>
<evidence type="ECO:0000313" key="15">
    <source>
        <dbReference type="Proteomes" id="UP000008237"/>
    </source>
</evidence>
<organism evidence="15">
    <name type="scientific">Harpegnathos saltator</name>
    <name type="common">Jerdon's jumping ant</name>
    <dbReference type="NCBI Taxonomy" id="610380"/>
    <lineage>
        <taxon>Eukaryota</taxon>
        <taxon>Metazoa</taxon>
        <taxon>Ecdysozoa</taxon>
        <taxon>Arthropoda</taxon>
        <taxon>Hexapoda</taxon>
        <taxon>Insecta</taxon>
        <taxon>Pterygota</taxon>
        <taxon>Neoptera</taxon>
        <taxon>Endopterygota</taxon>
        <taxon>Hymenoptera</taxon>
        <taxon>Apocrita</taxon>
        <taxon>Aculeata</taxon>
        <taxon>Formicoidea</taxon>
        <taxon>Formicidae</taxon>
        <taxon>Ponerinae</taxon>
        <taxon>Ponerini</taxon>
        <taxon>Harpegnathos</taxon>
    </lineage>
</organism>
<keyword evidence="12" id="KW-0472">Membrane</keyword>
<keyword evidence="10" id="KW-0408">Iron</keyword>
<dbReference type="EMBL" id="GL451211">
    <property type="protein sequence ID" value="EFN79706.1"/>
    <property type="molecule type" value="Genomic_DNA"/>
</dbReference>
<evidence type="ECO:0000256" key="4">
    <source>
        <dbReference type="ARBA" id="ARBA00010617"/>
    </source>
</evidence>
<keyword evidence="9" id="KW-0560">Oxidoreductase</keyword>
<evidence type="ECO:0000256" key="7">
    <source>
        <dbReference type="ARBA" id="ARBA00022824"/>
    </source>
</evidence>
<dbReference type="PANTHER" id="PTHR24292:SF54">
    <property type="entry name" value="CYP9F3-RELATED"/>
    <property type="match status" value="1"/>
</dbReference>
<dbReference type="GO" id="GO:0020037">
    <property type="term" value="F:heme binding"/>
    <property type="evidence" value="ECO:0007669"/>
    <property type="project" value="InterPro"/>
</dbReference>
<dbReference type="GO" id="GO:0005789">
    <property type="term" value="C:endoplasmic reticulum membrane"/>
    <property type="evidence" value="ECO:0007669"/>
    <property type="project" value="UniProtKB-SubCell"/>
</dbReference>
<evidence type="ECO:0000256" key="2">
    <source>
        <dbReference type="ARBA" id="ARBA00004524"/>
    </source>
</evidence>
<dbReference type="SUPFAM" id="SSF48264">
    <property type="entry name" value="Cytochrome P450"/>
    <property type="match status" value="1"/>
</dbReference>
<dbReference type="AlphaFoldDB" id="E2B5J7"/>
<protein>
    <submittedName>
        <fullName evidence="14">Cytochrome P450 9e2</fullName>
    </submittedName>
</protein>
<evidence type="ECO:0000256" key="8">
    <source>
        <dbReference type="ARBA" id="ARBA00022848"/>
    </source>
</evidence>
<evidence type="ECO:0000313" key="13">
    <source>
        <dbReference type="EMBL" id="EFN79706.1"/>
    </source>
</evidence>
<reference evidence="14 15" key="1">
    <citation type="journal article" date="2010" name="Science">
        <title>Genomic comparison of the ants Camponotus floridanus and Harpegnathos saltator.</title>
        <authorList>
            <person name="Bonasio R."/>
            <person name="Zhang G."/>
            <person name="Ye C."/>
            <person name="Mutti N.S."/>
            <person name="Fang X."/>
            <person name="Qin N."/>
            <person name="Donahue G."/>
            <person name="Yang P."/>
            <person name="Li Q."/>
            <person name="Li C."/>
            <person name="Zhang P."/>
            <person name="Huang Z."/>
            <person name="Berger S.L."/>
            <person name="Reinberg D."/>
            <person name="Wang J."/>
            <person name="Liebig J."/>
        </authorList>
    </citation>
    <scope>NUCLEOTIDE SEQUENCE [LARGE SCALE GENOMIC DNA]</scope>
    <source>
        <strain evidence="14 15">R22 G/1</strain>
    </source>
</reference>